<feature type="compositionally biased region" description="Low complexity" evidence="1">
    <location>
        <begin position="220"/>
        <end position="235"/>
    </location>
</feature>
<feature type="compositionally biased region" description="Polar residues" evidence="1">
    <location>
        <begin position="177"/>
        <end position="190"/>
    </location>
</feature>
<sequence length="324" mass="35976">MPHALSILAPSAILPPDIKTYLFRMAILNVFSSQNLPSVQTLLQLLSVAYPIPSNHLAVVRSRLEHLLDWVIRNVTTKATGGISHALLHLAYEPDFCYEHVLTKAASEHARLGHRFVAVQHPSTIGKEELLNLAMSTLCSPYALFHRSQNQPASYTYTPQTAALCTHSSTGTSHHSQNQTPIPQTPSSHLPLSPAPQHYPNSSSSIPSILEFQPWRTPTQSQMGSISSFASSSEGNESKQLSAEEIVLDADEERRRRVAFRACLDRIHDMLLSACRHQTPYPECFFEFLRWNGNGLEFVVENDYAKALEEMLLSGVGDGDIGHE</sequence>
<feature type="region of interest" description="Disordered" evidence="1">
    <location>
        <begin position="166"/>
        <end position="203"/>
    </location>
</feature>
<keyword evidence="3" id="KW-1185">Reference proteome</keyword>
<proteinExistence type="predicted"/>
<name>A0A139GUY6_9PEZI</name>
<evidence type="ECO:0000313" key="3">
    <source>
        <dbReference type="Proteomes" id="UP000070133"/>
    </source>
</evidence>
<dbReference type="Proteomes" id="UP000070133">
    <property type="component" value="Unassembled WGS sequence"/>
</dbReference>
<comment type="caution">
    <text evidence="2">The sequence shown here is derived from an EMBL/GenBank/DDBJ whole genome shotgun (WGS) entry which is preliminary data.</text>
</comment>
<dbReference type="AlphaFoldDB" id="A0A139GUY6"/>
<feature type="compositionally biased region" description="Low complexity" evidence="1">
    <location>
        <begin position="166"/>
        <end position="176"/>
    </location>
</feature>
<evidence type="ECO:0000313" key="2">
    <source>
        <dbReference type="EMBL" id="KXS94014.1"/>
    </source>
</evidence>
<organism evidence="2 3">
    <name type="scientific">Pseudocercospora eumusae</name>
    <dbReference type="NCBI Taxonomy" id="321146"/>
    <lineage>
        <taxon>Eukaryota</taxon>
        <taxon>Fungi</taxon>
        <taxon>Dikarya</taxon>
        <taxon>Ascomycota</taxon>
        <taxon>Pezizomycotina</taxon>
        <taxon>Dothideomycetes</taxon>
        <taxon>Dothideomycetidae</taxon>
        <taxon>Mycosphaerellales</taxon>
        <taxon>Mycosphaerellaceae</taxon>
        <taxon>Pseudocercospora</taxon>
    </lineage>
</organism>
<gene>
    <name evidence="2" type="ORF">AC578_7608</name>
</gene>
<protein>
    <submittedName>
        <fullName evidence="2">Uncharacterized protein</fullName>
    </submittedName>
</protein>
<evidence type="ECO:0000256" key="1">
    <source>
        <dbReference type="SAM" id="MobiDB-lite"/>
    </source>
</evidence>
<reference evidence="2 3" key="1">
    <citation type="submission" date="2015-07" db="EMBL/GenBank/DDBJ databases">
        <title>Comparative genomics of the Sigatoka disease complex on banana suggests a link between parallel evolutionary changes in Pseudocercospora fijiensis and Pseudocercospora eumusae and increased virulence on the banana host.</title>
        <authorList>
            <person name="Chang T.-C."/>
            <person name="Salvucci A."/>
            <person name="Crous P.W."/>
            <person name="Stergiopoulos I."/>
        </authorList>
    </citation>
    <scope>NUCLEOTIDE SEQUENCE [LARGE SCALE GENOMIC DNA]</scope>
    <source>
        <strain evidence="2 3">CBS 114824</strain>
    </source>
</reference>
<feature type="region of interest" description="Disordered" evidence="1">
    <location>
        <begin position="219"/>
        <end position="238"/>
    </location>
</feature>
<dbReference type="EMBL" id="LFZN01000344">
    <property type="protein sequence ID" value="KXS94014.1"/>
    <property type="molecule type" value="Genomic_DNA"/>
</dbReference>
<accession>A0A139GUY6</accession>